<evidence type="ECO:0000256" key="1">
    <source>
        <dbReference type="SAM" id="MobiDB-lite"/>
    </source>
</evidence>
<sequence length="96" mass="11272">MLTWIRRLLKGNPDRYPEWRPDQMLTPENRSMTGTQEGRFMHPQPYVRDRVRALQEWNALQDDWESSLIAGGWTFSGFDAQGNKVWTKHCVPGARP</sequence>
<feature type="region of interest" description="Disordered" evidence="1">
    <location>
        <begin position="19"/>
        <end position="42"/>
    </location>
</feature>
<dbReference type="GeneID" id="18562778"/>
<name>G8I7Q8_9CAUD</name>
<feature type="compositionally biased region" description="Polar residues" evidence="1">
    <location>
        <begin position="26"/>
        <end position="36"/>
    </location>
</feature>
<dbReference type="EMBL" id="JN699005">
    <property type="protein sequence ID" value="AER48748.1"/>
    <property type="molecule type" value="Genomic_DNA"/>
</dbReference>
<gene>
    <name evidence="2" type="primary">39</name>
    <name evidence="2" type="ORF">ALMA_39</name>
</gene>
<keyword evidence="3" id="KW-1185">Reference proteome</keyword>
<dbReference type="Proteomes" id="UP000005647">
    <property type="component" value="Segment"/>
</dbReference>
<dbReference type="OrthoDB" id="36113at10239"/>
<protein>
    <submittedName>
        <fullName evidence="2">Uncharacterized protein</fullName>
    </submittedName>
</protein>
<organism evidence="2 3">
    <name type="scientific">Mycobacterium phage Alma</name>
    <dbReference type="NCBI Taxonomy" id="2902800"/>
    <lineage>
        <taxon>Viruses</taxon>
        <taxon>Duplodnaviria</taxon>
        <taxon>Heunggongvirae</taxon>
        <taxon>Uroviricota</taxon>
        <taxon>Caudoviricetes</taxon>
        <taxon>Fromanvirus</taxon>
        <taxon>Fromanvirus alma</taxon>
    </lineage>
</organism>
<evidence type="ECO:0000313" key="2">
    <source>
        <dbReference type="EMBL" id="AER48748.1"/>
    </source>
</evidence>
<accession>G8I7Q8</accession>
<dbReference type="KEGG" id="vg:18562778"/>
<proteinExistence type="predicted"/>
<evidence type="ECO:0000313" key="3">
    <source>
        <dbReference type="Proteomes" id="UP000005647"/>
    </source>
</evidence>
<reference evidence="2 3" key="1">
    <citation type="journal article" date="2012" name="J. Virol.">
        <title>Complete Genome Sequences of 138 Mycobacteriophages.</title>
        <authorList>
            <consortium name="the Science Education Alliance Phage Hunters Advancing Genomics and Evolutionary Science Program"/>
            <consortium name="the KwaZulu-Natal Research Institute for Tuberculosis and HIV Mycobacterial Genetics Course Students"/>
            <consortium name="the Phage Hunters Integrating Research and Education Program"/>
            <person name="Hatfull G.F."/>
        </authorList>
    </citation>
    <scope>NUCLEOTIDE SEQUENCE [LARGE SCALE GENOMIC DNA]</scope>
</reference>
<dbReference type="RefSeq" id="YP_009014904.1">
    <property type="nucleotide sequence ID" value="NC_023716.1"/>
</dbReference>